<keyword evidence="3" id="KW-1185">Reference proteome</keyword>
<reference evidence="2" key="1">
    <citation type="journal article" date="2022" name="Front. Genet.">
        <title>Chromosome-Scale Assembly of the Dendrobium nobile Genome Provides Insights Into the Molecular Mechanism of the Biosynthesis of the Medicinal Active Ingredient of Dendrobium.</title>
        <authorList>
            <person name="Xu Q."/>
            <person name="Niu S.-C."/>
            <person name="Li K.-L."/>
            <person name="Zheng P.-J."/>
            <person name="Zhang X.-J."/>
            <person name="Jia Y."/>
            <person name="Liu Y."/>
            <person name="Niu Y.-X."/>
            <person name="Yu L.-H."/>
            <person name="Chen D.-F."/>
            <person name="Zhang G.-Q."/>
        </authorList>
    </citation>
    <scope>NUCLEOTIDE SEQUENCE</scope>
    <source>
        <tissue evidence="2">Leaf</tissue>
    </source>
</reference>
<dbReference type="OrthoDB" id="1847777at2759"/>
<evidence type="ECO:0000313" key="3">
    <source>
        <dbReference type="Proteomes" id="UP000829196"/>
    </source>
</evidence>
<dbReference type="EMBL" id="JAGYWB010000009">
    <property type="protein sequence ID" value="KAI0512362.1"/>
    <property type="molecule type" value="Genomic_DNA"/>
</dbReference>
<feature type="region of interest" description="Disordered" evidence="1">
    <location>
        <begin position="39"/>
        <end position="68"/>
    </location>
</feature>
<dbReference type="PANTHER" id="PTHR36019">
    <property type="entry name" value="PLANT/PROTEIN"/>
    <property type="match status" value="1"/>
</dbReference>
<comment type="caution">
    <text evidence="2">The sequence shown here is derived from an EMBL/GenBank/DDBJ whole genome shotgun (WGS) entry which is preliminary data.</text>
</comment>
<evidence type="ECO:0000256" key="1">
    <source>
        <dbReference type="SAM" id="MobiDB-lite"/>
    </source>
</evidence>
<dbReference type="PANTHER" id="PTHR36019:SF3">
    <property type="entry name" value="PLANT_PROTEIN"/>
    <property type="match status" value="1"/>
</dbReference>
<sequence>MSLNCLRCDNGGSPPINRPEPGKHQCFHCCGVLQRSFSANSSPPLHNKLLRRNSSLESSGRRNKGRHKVANSVRTLSNKFVKHTVVPSAVGEPRLVRSGGMRRDWSFEDLRSRRNARKH</sequence>
<dbReference type="AlphaFoldDB" id="A0A8T3BH14"/>
<organism evidence="2 3">
    <name type="scientific">Dendrobium nobile</name>
    <name type="common">Orchid</name>
    <dbReference type="NCBI Taxonomy" id="94219"/>
    <lineage>
        <taxon>Eukaryota</taxon>
        <taxon>Viridiplantae</taxon>
        <taxon>Streptophyta</taxon>
        <taxon>Embryophyta</taxon>
        <taxon>Tracheophyta</taxon>
        <taxon>Spermatophyta</taxon>
        <taxon>Magnoliopsida</taxon>
        <taxon>Liliopsida</taxon>
        <taxon>Asparagales</taxon>
        <taxon>Orchidaceae</taxon>
        <taxon>Epidendroideae</taxon>
        <taxon>Malaxideae</taxon>
        <taxon>Dendrobiinae</taxon>
        <taxon>Dendrobium</taxon>
    </lineage>
</organism>
<dbReference type="Proteomes" id="UP000829196">
    <property type="component" value="Unassembled WGS sequence"/>
</dbReference>
<proteinExistence type="predicted"/>
<evidence type="ECO:0000313" key="2">
    <source>
        <dbReference type="EMBL" id="KAI0512362.1"/>
    </source>
</evidence>
<gene>
    <name evidence="2" type="ORF">KFK09_013001</name>
</gene>
<protein>
    <submittedName>
        <fullName evidence="2">Uncharacterized protein</fullName>
    </submittedName>
</protein>
<accession>A0A8T3BH14</accession>
<name>A0A8T3BH14_DENNO</name>